<sequence length="261" mass="29495">VLVTGSRLELSCDPTSARVSHILQAVMEVENFPLPHLFGLAVLGSGEFHFVAPQTKLHKVAPPGWKERHPTKDGLMQDNFTLHLRIMYYLRFSNVHKLDVLTRRLIYLQLRHDLLEGRLPLPRHSLLNIAALALQAEFGDNSNQEAGYFLLEHYLSESVIRGSSVSQLMQELQELHRANEGMHYSQAAISLIARLQDLPYYGTHYYHVTQDKGRQQWWLGISGSGVLILAGPPSPETLATAALHPWPSVKRLSYASHRLTI</sequence>
<feature type="non-terminal residue" evidence="2">
    <location>
        <position position="1"/>
    </location>
</feature>
<dbReference type="InterPro" id="IPR014352">
    <property type="entry name" value="FERM/acyl-CoA-bd_prot_sf"/>
</dbReference>
<dbReference type="InterPro" id="IPR011993">
    <property type="entry name" value="PH-like_dom_sf"/>
</dbReference>
<dbReference type="GO" id="GO:0048731">
    <property type="term" value="P:system development"/>
    <property type="evidence" value="ECO:0007669"/>
    <property type="project" value="UniProtKB-ARBA"/>
</dbReference>
<dbReference type="Gene3D" id="2.30.29.30">
    <property type="entry name" value="Pleckstrin-homology domain (PH domain)/Phosphotyrosine-binding domain (PTB)"/>
    <property type="match status" value="1"/>
</dbReference>
<gene>
    <name evidence="2" type="ORF">MNOR_LOCUS35126</name>
</gene>
<dbReference type="InterPro" id="IPR019749">
    <property type="entry name" value="Band_41_domain"/>
</dbReference>
<dbReference type="SMART" id="SM00295">
    <property type="entry name" value="B41"/>
    <property type="match status" value="1"/>
</dbReference>
<dbReference type="PRINTS" id="PR00935">
    <property type="entry name" value="BAND41"/>
</dbReference>
<dbReference type="InterPro" id="IPR000299">
    <property type="entry name" value="FERM_domain"/>
</dbReference>
<dbReference type="SUPFAM" id="SSF50729">
    <property type="entry name" value="PH domain-like"/>
    <property type="match status" value="1"/>
</dbReference>
<dbReference type="EMBL" id="CAXKWB010057156">
    <property type="protein sequence ID" value="CAL4179310.1"/>
    <property type="molecule type" value="Genomic_DNA"/>
</dbReference>
<accession>A0AAV2SDW1</accession>
<comment type="caution">
    <text evidence="2">The sequence shown here is derived from an EMBL/GenBank/DDBJ whole genome shotgun (WGS) entry which is preliminary data.</text>
</comment>
<dbReference type="Gene3D" id="1.20.80.10">
    <property type="match status" value="1"/>
</dbReference>
<dbReference type="SUPFAM" id="SSF54236">
    <property type="entry name" value="Ubiquitin-like"/>
    <property type="match status" value="1"/>
</dbReference>
<dbReference type="Pfam" id="PF00373">
    <property type="entry name" value="FERM_M"/>
    <property type="match status" value="1"/>
</dbReference>
<dbReference type="InterPro" id="IPR052074">
    <property type="entry name" value="NonRcpt_TyrProt_Phosphatase"/>
</dbReference>
<dbReference type="GO" id="GO:0071944">
    <property type="term" value="C:cell periphery"/>
    <property type="evidence" value="ECO:0007669"/>
    <property type="project" value="UniProtKB-ARBA"/>
</dbReference>
<dbReference type="AlphaFoldDB" id="A0AAV2SDW1"/>
<protein>
    <recommendedName>
        <fullName evidence="1">FERM domain-containing protein</fullName>
    </recommendedName>
</protein>
<dbReference type="PANTHER" id="PTHR46900:SF2">
    <property type="entry name" value="TYROSINE-PROTEIN PHOSPHATASE NON-RECEPTOR TYPE 13"/>
    <property type="match status" value="1"/>
</dbReference>
<dbReference type="InterPro" id="IPR019748">
    <property type="entry name" value="FERM_central"/>
</dbReference>
<proteinExistence type="predicted"/>
<organism evidence="2 3">
    <name type="scientific">Meganyctiphanes norvegica</name>
    <name type="common">Northern krill</name>
    <name type="synonym">Thysanopoda norvegica</name>
    <dbReference type="NCBI Taxonomy" id="48144"/>
    <lineage>
        <taxon>Eukaryota</taxon>
        <taxon>Metazoa</taxon>
        <taxon>Ecdysozoa</taxon>
        <taxon>Arthropoda</taxon>
        <taxon>Crustacea</taxon>
        <taxon>Multicrustacea</taxon>
        <taxon>Malacostraca</taxon>
        <taxon>Eumalacostraca</taxon>
        <taxon>Eucarida</taxon>
        <taxon>Euphausiacea</taxon>
        <taxon>Euphausiidae</taxon>
        <taxon>Meganyctiphanes</taxon>
    </lineage>
</organism>
<evidence type="ECO:0000259" key="1">
    <source>
        <dbReference type="PROSITE" id="PS50057"/>
    </source>
</evidence>
<evidence type="ECO:0000313" key="2">
    <source>
        <dbReference type="EMBL" id="CAL4179310.1"/>
    </source>
</evidence>
<evidence type="ECO:0000313" key="3">
    <source>
        <dbReference type="Proteomes" id="UP001497623"/>
    </source>
</evidence>
<dbReference type="InterPro" id="IPR029071">
    <property type="entry name" value="Ubiquitin-like_domsf"/>
</dbReference>
<dbReference type="CDD" id="cd14473">
    <property type="entry name" value="FERM_B-lobe"/>
    <property type="match status" value="1"/>
</dbReference>
<feature type="domain" description="FERM" evidence="1">
    <location>
        <begin position="1"/>
        <end position="261"/>
    </location>
</feature>
<name>A0AAV2SDW1_MEGNR</name>
<dbReference type="SUPFAM" id="SSF47031">
    <property type="entry name" value="Second domain of FERM"/>
    <property type="match status" value="1"/>
</dbReference>
<dbReference type="PANTHER" id="PTHR46900">
    <property type="entry name" value="TYROSINE-PROTEIN PHOSPHATASE NON-RECEPTOR TYPE 13"/>
    <property type="match status" value="1"/>
</dbReference>
<reference evidence="2 3" key="1">
    <citation type="submission" date="2024-05" db="EMBL/GenBank/DDBJ databases">
        <authorList>
            <person name="Wallberg A."/>
        </authorList>
    </citation>
    <scope>NUCLEOTIDE SEQUENCE [LARGE SCALE GENOMIC DNA]</scope>
</reference>
<keyword evidence="3" id="KW-1185">Reference proteome</keyword>
<feature type="non-terminal residue" evidence="2">
    <location>
        <position position="261"/>
    </location>
</feature>
<dbReference type="InterPro" id="IPR035963">
    <property type="entry name" value="FERM_2"/>
</dbReference>
<dbReference type="PROSITE" id="PS50057">
    <property type="entry name" value="FERM_3"/>
    <property type="match status" value="1"/>
</dbReference>
<dbReference type="GO" id="GO:0009887">
    <property type="term" value="P:animal organ morphogenesis"/>
    <property type="evidence" value="ECO:0007669"/>
    <property type="project" value="UniProtKB-ARBA"/>
</dbReference>
<dbReference type="Proteomes" id="UP001497623">
    <property type="component" value="Unassembled WGS sequence"/>
</dbReference>